<feature type="coiled-coil region" evidence="1">
    <location>
        <begin position="249"/>
        <end position="286"/>
    </location>
</feature>
<dbReference type="EMBL" id="BQNB010021552">
    <property type="protein sequence ID" value="GJU07564.1"/>
    <property type="molecule type" value="Genomic_DNA"/>
</dbReference>
<keyword evidence="4" id="KW-1185">Reference proteome</keyword>
<proteinExistence type="predicted"/>
<evidence type="ECO:0000313" key="4">
    <source>
        <dbReference type="Proteomes" id="UP001151760"/>
    </source>
</evidence>
<feature type="compositionally biased region" description="Basic residues" evidence="2">
    <location>
        <begin position="79"/>
        <end position="89"/>
    </location>
</feature>
<reference evidence="3" key="2">
    <citation type="submission" date="2022-01" db="EMBL/GenBank/DDBJ databases">
        <authorList>
            <person name="Yamashiro T."/>
            <person name="Shiraishi A."/>
            <person name="Satake H."/>
            <person name="Nakayama K."/>
        </authorList>
    </citation>
    <scope>NUCLEOTIDE SEQUENCE</scope>
</reference>
<feature type="compositionally biased region" description="Basic and acidic residues" evidence="2">
    <location>
        <begin position="38"/>
        <end position="48"/>
    </location>
</feature>
<protein>
    <recommendedName>
        <fullName evidence="5">Transposase (Putative), gypsy type</fullName>
    </recommendedName>
</protein>
<organism evidence="3 4">
    <name type="scientific">Tanacetum coccineum</name>
    <dbReference type="NCBI Taxonomy" id="301880"/>
    <lineage>
        <taxon>Eukaryota</taxon>
        <taxon>Viridiplantae</taxon>
        <taxon>Streptophyta</taxon>
        <taxon>Embryophyta</taxon>
        <taxon>Tracheophyta</taxon>
        <taxon>Spermatophyta</taxon>
        <taxon>Magnoliopsida</taxon>
        <taxon>eudicotyledons</taxon>
        <taxon>Gunneridae</taxon>
        <taxon>Pentapetalae</taxon>
        <taxon>asterids</taxon>
        <taxon>campanulids</taxon>
        <taxon>Asterales</taxon>
        <taxon>Asteraceae</taxon>
        <taxon>Asteroideae</taxon>
        <taxon>Anthemideae</taxon>
        <taxon>Anthemidinae</taxon>
        <taxon>Tanacetum</taxon>
    </lineage>
</organism>
<name>A0ABQ5J578_9ASTR</name>
<comment type="caution">
    <text evidence="3">The sequence shown here is derived from an EMBL/GenBank/DDBJ whole genome shotgun (WGS) entry which is preliminary data.</text>
</comment>
<evidence type="ECO:0000256" key="2">
    <source>
        <dbReference type="SAM" id="MobiDB-lite"/>
    </source>
</evidence>
<sequence>MDTTGASGSSRTPSTVEKSPLDFADKDLPPPNTGGVGTEERVQDELSREIPLVGHASTAEVISETGVEEEVAIMGPPVNKRRKQMRRKRANDEAEANAPPKVLRKDHVSSTAYSTYGGKSLAAMGLGTGSISSTPSVQGAPTAAKNVSDPDPLSSYMSHHVDADLPGERLPRSPPNMLLPRRLTSSYPWGVQSQGDRPLFPSWSGHRGPIYMNLARQVAMGSQLRLRFEQEVRLLKKARAKIARRDQRIQVREEEIKKLDQKVKSLRATETEVHGLRNQTKNLETLLGAKADMKKAAEAKNITGEEEKKAAFEQFKKYEDDRVEQRCAEMDARLDMLAAIVGHRWVIGHGLHLAVIKCAESTELRQVFANVISAGIAKGMSEGLKYGIKHGKADRDLVDVKAYDPEANDKLVKALQDLKDMEYPMVDQLERLKDAPMELIMTSLHLQGDTGEDAPQRIRDLRPSSSQLKIPMYPEVRNPKDRWAIKEKMLLEDAIAANISRAEKKKKCRVVYRTHGIGSAHHARSGGCRHSD</sequence>
<feature type="region of interest" description="Disordered" evidence="2">
    <location>
        <begin position="1"/>
        <end position="50"/>
    </location>
</feature>
<dbReference type="Proteomes" id="UP001151760">
    <property type="component" value="Unassembled WGS sequence"/>
</dbReference>
<feature type="region of interest" description="Disordered" evidence="2">
    <location>
        <begin position="72"/>
        <end position="109"/>
    </location>
</feature>
<evidence type="ECO:0008006" key="5">
    <source>
        <dbReference type="Google" id="ProtNLM"/>
    </source>
</evidence>
<reference evidence="3" key="1">
    <citation type="journal article" date="2022" name="Int. J. Mol. Sci.">
        <title>Draft Genome of Tanacetum Coccineum: Genomic Comparison of Closely Related Tanacetum-Family Plants.</title>
        <authorList>
            <person name="Yamashiro T."/>
            <person name="Shiraishi A."/>
            <person name="Nakayama K."/>
            <person name="Satake H."/>
        </authorList>
    </citation>
    <scope>NUCLEOTIDE SEQUENCE</scope>
</reference>
<gene>
    <name evidence="3" type="ORF">Tco_1123994</name>
</gene>
<evidence type="ECO:0000256" key="1">
    <source>
        <dbReference type="SAM" id="Coils"/>
    </source>
</evidence>
<feature type="region of interest" description="Disordered" evidence="2">
    <location>
        <begin position="133"/>
        <end position="175"/>
    </location>
</feature>
<accession>A0ABQ5J578</accession>
<feature type="compositionally biased region" description="Basic and acidic residues" evidence="2">
    <location>
        <begin position="19"/>
        <end position="28"/>
    </location>
</feature>
<evidence type="ECO:0000313" key="3">
    <source>
        <dbReference type="EMBL" id="GJU07564.1"/>
    </source>
</evidence>
<feature type="compositionally biased region" description="Basic and acidic residues" evidence="2">
    <location>
        <begin position="159"/>
        <end position="171"/>
    </location>
</feature>
<keyword evidence="1" id="KW-0175">Coiled coil</keyword>
<feature type="compositionally biased region" description="Polar residues" evidence="2">
    <location>
        <begin position="1"/>
        <end position="17"/>
    </location>
</feature>